<feature type="repeat" description="WD" evidence="3">
    <location>
        <begin position="770"/>
        <end position="811"/>
    </location>
</feature>
<evidence type="ECO:0000256" key="2">
    <source>
        <dbReference type="ARBA" id="ARBA00022737"/>
    </source>
</evidence>
<accession>A0A0C3BGV4</accession>
<dbReference type="PANTHER" id="PTHR22847:SF637">
    <property type="entry name" value="WD REPEAT DOMAIN 5B"/>
    <property type="match status" value="1"/>
</dbReference>
<dbReference type="PROSITE" id="PS00678">
    <property type="entry name" value="WD_REPEATS_1"/>
    <property type="match status" value="7"/>
</dbReference>
<dbReference type="InterPro" id="IPR056884">
    <property type="entry name" value="NPHP3-like_N"/>
</dbReference>
<feature type="repeat" description="WD" evidence="3">
    <location>
        <begin position="728"/>
        <end position="769"/>
    </location>
</feature>
<dbReference type="SUPFAM" id="SSF50978">
    <property type="entry name" value="WD40 repeat-like"/>
    <property type="match status" value="2"/>
</dbReference>
<dbReference type="OrthoDB" id="3027122at2759"/>
<evidence type="ECO:0000313" key="5">
    <source>
        <dbReference type="EMBL" id="KIM76572.1"/>
    </source>
</evidence>
<feature type="repeat" description="WD" evidence="3">
    <location>
        <begin position="812"/>
        <end position="853"/>
    </location>
</feature>
<dbReference type="Gene3D" id="3.40.50.300">
    <property type="entry name" value="P-loop containing nucleotide triphosphate hydrolases"/>
    <property type="match status" value="1"/>
</dbReference>
<dbReference type="InterPro" id="IPR018391">
    <property type="entry name" value="PQQ_b-propeller_rpt"/>
</dbReference>
<reference evidence="6" key="2">
    <citation type="submission" date="2015-01" db="EMBL/GenBank/DDBJ databases">
        <title>Evolutionary Origins and Diversification of the Mycorrhizal Mutualists.</title>
        <authorList>
            <consortium name="DOE Joint Genome Institute"/>
            <consortium name="Mycorrhizal Genomics Consortium"/>
            <person name="Kohler A."/>
            <person name="Kuo A."/>
            <person name="Nagy L.G."/>
            <person name="Floudas D."/>
            <person name="Copeland A."/>
            <person name="Barry K.W."/>
            <person name="Cichocki N."/>
            <person name="Veneault-Fourrey C."/>
            <person name="LaButti K."/>
            <person name="Lindquist E.A."/>
            <person name="Lipzen A."/>
            <person name="Lundell T."/>
            <person name="Morin E."/>
            <person name="Murat C."/>
            <person name="Riley R."/>
            <person name="Ohm R."/>
            <person name="Sun H."/>
            <person name="Tunlid A."/>
            <person name="Henrissat B."/>
            <person name="Grigoriev I.V."/>
            <person name="Hibbett D.S."/>
            <person name="Martin F."/>
        </authorList>
    </citation>
    <scope>NUCLEOTIDE SEQUENCE [LARGE SCALE GENOMIC DNA]</scope>
    <source>
        <strain evidence="6">F 1598</strain>
    </source>
</reference>
<feature type="domain" description="Nephrocystin 3-like N-terminal" evidence="4">
    <location>
        <begin position="41"/>
        <end position="200"/>
    </location>
</feature>
<evidence type="ECO:0000259" key="4">
    <source>
        <dbReference type="Pfam" id="PF24883"/>
    </source>
</evidence>
<dbReference type="Proteomes" id="UP000054166">
    <property type="component" value="Unassembled WGS sequence"/>
</dbReference>
<dbReference type="SMART" id="SM00320">
    <property type="entry name" value="WD40"/>
    <property type="match status" value="9"/>
</dbReference>
<feature type="repeat" description="WD" evidence="3">
    <location>
        <begin position="686"/>
        <end position="727"/>
    </location>
</feature>
<dbReference type="STRING" id="765440.A0A0C3BGV4"/>
<dbReference type="EMBL" id="KN833033">
    <property type="protein sequence ID" value="KIM76572.1"/>
    <property type="molecule type" value="Genomic_DNA"/>
</dbReference>
<reference evidence="5 6" key="1">
    <citation type="submission" date="2014-04" db="EMBL/GenBank/DDBJ databases">
        <authorList>
            <consortium name="DOE Joint Genome Institute"/>
            <person name="Kuo A."/>
            <person name="Tarkka M."/>
            <person name="Buscot F."/>
            <person name="Kohler A."/>
            <person name="Nagy L.G."/>
            <person name="Floudas D."/>
            <person name="Copeland A."/>
            <person name="Barry K.W."/>
            <person name="Cichocki N."/>
            <person name="Veneault-Fourrey C."/>
            <person name="LaButti K."/>
            <person name="Lindquist E.A."/>
            <person name="Lipzen A."/>
            <person name="Lundell T."/>
            <person name="Morin E."/>
            <person name="Murat C."/>
            <person name="Sun H."/>
            <person name="Tunlid A."/>
            <person name="Henrissat B."/>
            <person name="Grigoriev I.V."/>
            <person name="Hibbett D.S."/>
            <person name="Martin F."/>
            <person name="Nordberg H.P."/>
            <person name="Cantor M.N."/>
            <person name="Hua S.X."/>
        </authorList>
    </citation>
    <scope>NUCLEOTIDE SEQUENCE [LARGE SCALE GENOMIC DNA]</scope>
    <source>
        <strain evidence="5 6">F 1598</strain>
    </source>
</reference>
<protein>
    <recommendedName>
        <fullName evidence="4">Nephrocystin 3-like N-terminal domain-containing protein</fullName>
    </recommendedName>
</protein>
<dbReference type="InterPro" id="IPR001680">
    <property type="entry name" value="WD40_rpt"/>
</dbReference>
<dbReference type="InParanoid" id="A0A0C3BGV4"/>
<dbReference type="Pfam" id="PF24883">
    <property type="entry name" value="NPHP3_N"/>
    <property type="match status" value="1"/>
</dbReference>
<feature type="repeat" description="WD" evidence="3">
    <location>
        <begin position="854"/>
        <end position="895"/>
    </location>
</feature>
<sequence length="1027" mass="113057">MFIGSIDKLNHKMTSYKTRHSSYSNPTGCMAGTRVKILADLEAWASNDLSSKVYWLVGMAGTGKSTISQTLCEILDGKNMLGASFFCSRGSKNTRDARLIVPTIAHSLASTSPCIKSEIVKAIENDSKLAEPTYINLVDQFNKLIHDPIQVSVGNAVKTYKIIVIDAIDECTDLWLVSSLIQLILKSASAIPLKVFIASRDKPPIRHAFTSLPRLQTAFYLHEADKDVVKGDIRMYLETSLAEIKAHHNHTSDTWPPQSEISALLDRSGTLFIYAATAIRYISQGGPLYKSRLSTLATQDIKSGSKLQTSIIDGLYGHILDQACKSKEESEVIPMRQLVSMIVFLRNPLPIQPISSLSEIDAHLYLSPLTSVIHVPTHEEAVVAPFHASFPDFITNPTRYSRKRYPPFCALVASEGHEMLALKCLEQMNRSLKYNICELPKESTVSRRGTTNSPDDSGKISEALKYSCLYWASHFFDAQLSRVDLIDALDTFLHEHLLHWIECLGVLGELQTGIPSLRSAATALSVTTNIRCHDLQLLIDDGRQCLQMNFKSIQKHSFEIYESALVWIPKKSLIRKVYATDVRRVPRVILGLFNSWGSTELHMQNGSAVTSVMFSQDGSRVVSGSDDKTVRIWNTTTGEVEAELKGHAGSVTSVAFAQDGSRVVSGSDDNTVRIWNPTMGEVEAELKGHTGSVMSVAFAQDGSRVVSGSYDKTVRIWNAMTGEVEAELKGHTDSVTSVAFAQDCSRVVSGSSDNTVQIWNVTTGEVEAELKGHTNWVRSVAFAQDGSRVVSGSYDKTVRIWNVTTGEVEAELKGHMDWVTSVAFTQDGSRVVSGSDDNTVRIWNVTMGEVEAELKGHADSVTSVAFTQDSSRVVSGSYDKTVRIWNITMGEVEAELKGHTDLVRSIEFTQDCSQVVSGSYDNTVRIWNLVTGESQLMTTTTVTLPDTSIVHNAGNGYFHISYPEQPTLSIDASLSISDDCQWIVGALHDCWIPSHNRDFSSLSFSGDRVCFGYPSGHVIIFDIKAAP</sequence>
<evidence type="ECO:0000256" key="1">
    <source>
        <dbReference type="ARBA" id="ARBA00022574"/>
    </source>
</evidence>
<keyword evidence="1 3" id="KW-0853">WD repeat</keyword>
<gene>
    <name evidence="5" type="ORF">PILCRDRAFT_77677</name>
</gene>
<dbReference type="SMART" id="SM00564">
    <property type="entry name" value="PQQ"/>
    <property type="match status" value="6"/>
</dbReference>
<evidence type="ECO:0000256" key="3">
    <source>
        <dbReference type="PROSITE-ProRule" id="PRU00221"/>
    </source>
</evidence>
<dbReference type="CDD" id="cd00200">
    <property type="entry name" value="WD40"/>
    <property type="match status" value="1"/>
</dbReference>
<dbReference type="Pfam" id="PF00400">
    <property type="entry name" value="WD40"/>
    <property type="match status" value="8"/>
</dbReference>
<dbReference type="PROSITE" id="PS50294">
    <property type="entry name" value="WD_REPEATS_REGION"/>
    <property type="match status" value="8"/>
</dbReference>
<dbReference type="Gene3D" id="2.130.10.10">
    <property type="entry name" value="YVTN repeat-like/Quinoprotein amine dehydrogenase"/>
    <property type="match status" value="4"/>
</dbReference>
<feature type="repeat" description="WD" evidence="3">
    <location>
        <begin position="644"/>
        <end position="676"/>
    </location>
</feature>
<dbReference type="PROSITE" id="PS50082">
    <property type="entry name" value="WD_REPEATS_2"/>
    <property type="match status" value="8"/>
</dbReference>
<dbReference type="GO" id="GO:1990234">
    <property type="term" value="C:transferase complex"/>
    <property type="evidence" value="ECO:0007669"/>
    <property type="project" value="UniProtKB-ARBA"/>
</dbReference>
<dbReference type="InterPro" id="IPR019775">
    <property type="entry name" value="WD40_repeat_CS"/>
</dbReference>
<organism evidence="5 6">
    <name type="scientific">Piloderma croceum (strain F 1598)</name>
    <dbReference type="NCBI Taxonomy" id="765440"/>
    <lineage>
        <taxon>Eukaryota</taxon>
        <taxon>Fungi</taxon>
        <taxon>Dikarya</taxon>
        <taxon>Basidiomycota</taxon>
        <taxon>Agaricomycotina</taxon>
        <taxon>Agaricomycetes</taxon>
        <taxon>Agaricomycetidae</taxon>
        <taxon>Atheliales</taxon>
        <taxon>Atheliaceae</taxon>
        <taxon>Piloderma</taxon>
    </lineage>
</organism>
<dbReference type="InterPro" id="IPR027417">
    <property type="entry name" value="P-loop_NTPase"/>
</dbReference>
<dbReference type="InterPro" id="IPR020472">
    <property type="entry name" value="WD40_PAC1"/>
</dbReference>
<dbReference type="InterPro" id="IPR015943">
    <property type="entry name" value="WD40/YVTN_repeat-like_dom_sf"/>
</dbReference>
<keyword evidence="6" id="KW-1185">Reference proteome</keyword>
<dbReference type="SUPFAM" id="SSF52540">
    <property type="entry name" value="P-loop containing nucleoside triphosphate hydrolases"/>
    <property type="match status" value="1"/>
</dbReference>
<dbReference type="PANTHER" id="PTHR22847">
    <property type="entry name" value="WD40 REPEAT PROTEIN"/>
    <property type="match status" value="1"/>
</dbReference>
<feature type="repeat" description="WD" evidence="3">
    <location>
        <begin position="896"/>
        <end position="937"/>
    </location>
</feature>
<dbReference type="AlphaFoldDB" id="A0A0C3BGV4"/>
<dbReference type="HOGENOM" id="CLU_000288_6_0_1"/>
<name>A0A0C3BGV4_PILCF</name>
<evidence type="ECO:0000313" key="6">
    <source>
        <dbReference type="Proteomes" id="UP000054166"/>
    </source>
</evidence>
<proteinExistence type="predicted"/>
<dbReference type="InterPro" id="IPR036322">
    <property type="entry name" value="WD40_repeat_dom_sf"/>
</dbReference>
<feature type="repeat" description="WD" evidence="3">
    <location>
        <begin position="602"/>
        <end position="643"/>
    </location>
</feature>
<dbReference type="PRINTS" id="PR00320">
    <property type="entry name" value="GPROTEINBRPT"/>
</dbReference>
<keyword evidence="2" id="KW-0677">Repeat</keyword>